<evidence type="ECO:0000259" key="3">
    <source>
        <dbReference type="PROSITE" id="PS50076"/>
    </source>
</evidence>
<keyword evidence="5" id="KW-1185">Reference proteome</keyword>
<feature type="region of interest" description="Disordered" evidence="2">
    <location>
        <begin position="103"/>
        <end position="134"/>
    </location>
</feature>
<dbReference type="EMBL" id="LSYV01000007">
    <property type="protein sequence ID" value="KXZ53872.1"/>
    <property type="molecule type" value="Genomic_DNA"/>
</dbReference>
<evidence type="ECO:0000313" key="5">
    <source>
        <dbReference type="Proteomes" id="UP000075714"/>
    </source>
</evidence>
<dbReference type="GO" id="GO:0005783">
    <property type="term" value="C:endoplasmic reticulum"/>
    <property type="evidence" value="ECO:0007669"/>
    <property type="project" value="TreeGrafter"/>
</dbReference>
<evidence type="ECO:0000256" key="2">
    <source>
        <dbReference type="SAM" id="MobiDB-lite"/>
    </source>
</evidence>
<feature type="compositionally biased region" description="Polar residues" evidence="2">
    <location>
        <begin position="309"/>
        <end position="321"/>
    </location>
</feature>
<sequence>MLLNFPVVLACSSFLNPHNILGVSAAADVKEVKRAYRKLALQYHPDVCKTEDGHERFMLLTQAYEMLLGRAEGKADPGHSSSSGWDFHDWYWNFRMQRSWEKQHRHARNGESDEGATSGRPPPPHSHAGYKQPEGRANLRSQLAGLRHRAAVRAQRPASPPPPPRASATSTYGAASSSMASGDSIEFDGVGPQHGGAAASTAREGAPGAAGPAASASQFPFSWTWSWAWSTDDESEDESERQFPAAASPPPSSSSAAEADAGAGAHAGQQAGPGDGRSEDMAVHDGHFATVLRVANHAVPFPGVRAAATNASAQQRTSQDMGKSDGGSKAGTDRANGVQGGSTAYGSELDMEDEPEPEPFSNPFDRHPAAAQYAGAGAGGGGRQGAQQHYQQTRRRFAADSATRESVSHQLAGLRRKASMKVAAQGPADGAGAGSNAGSV</sequence>
<dbReference type="GO" id="GO:0036503">
    <property type="term" value="P:ERAD pathway"/>
    <property type="evidence" value="ECO:0007669"/>
    <property type="project" value="TreeGrafter"/>
</dbReference>
<accession>A0A150GVY3</accession>
<comment type="caution">
    <text evidence="4">The sequence shown here is derived from an EMBL/GenBank/DDBJ whole genome shotgun (WGS) entry which is preliminary data.</text>
</comment>
<dbReference type="OrthoDB" id="445556at2759"/>
<dbReference type="Pfam" id="PF00226">
    <property type="entry name" value="DnaJ"/>
    <property type="match status" value="1"/>
</dbReference>
<dbReference type="AlphaFoldDB" id="A0A150GVY3"/>
<feature type="region of interest" description="Disordered" evidence="2">
    <location>
        <begin position="230"/>
        <end position="281"/>
    </location>
</feature>
<protein>
    <recommendedName>
        <fullName evidence="3">J domain-containing protein</fullName>
    </recommendedName>
</protein>
<feature type="compositionally biased region" description="Low complexity" evidence="2">
    <location>
        <begin position="253"/>
        <end position="272"/>
    </location>
</feature>
<reference evidence="5" key="1">
    <citation type="journal article" date="2016" name="Nat. Commun.">
        <title>The Gonium pectorale genome demonstrates co-option of cell cycle regulation during the evolution of multicellularity.</title>
        <authorList>
            <person name="Hanschen E.R."/>
            <person name="Marriage T.N."/>
            <person name="Ferris P.J."/>
            <person name="Hamaji T."/>
            <person name="Toyoda A."/>
            <person name="Fujiyama A."/>
            <person name="Neme R."/>
            <person name="Noguchi H."/>
            <person name="Minakuchi Y."/>
            <person name="Suzuki M."/>
            <person name="Kawai-Toyooka H."/>
            <person name="Smith D.R."/>
            <person name="Sparks H."/>
            <person name="Anderson J."/>
            <person name="Bakaric R."/>
            <person name="Luria V."/>
            <person name="Karger A."/>
            <person name="Kirschner M.W."/>
            <person name="Durand P.M."/>
            <person name="Michod R.E."/>
            <person name="Nozaki H."/>
            <person name="Olson B.J."/>
        </authorList>
    </citation>
    <scope>NUCLEOTIDE SEQUENCE [LARGE SCALE GENOMIC DNA]</scope>
    <source>
        <strain evidence="5">NIES-2863</strain>
    </source>
</reference>
<dbReference type="GO" id="GO:0051787">
    <property type="term" value="F:misfolded protein binding"/>
    <property type="evidence" value="ECO:0007669"/>
    <property type="project" value="TreeGrafter"/>
</dbReference>
<dbReference type="PROSITE" id="PS50076">
    <property type="entry name" value="DNAJ_2"/>
    <property type="match status" value="1"/>
</dbReference>
<feature type="domain" description="J" evidence="3">
    <location>
        <begin position="16"/>
        <end position="72"/>
    </location>
</feature>
<dbReference type="InterPro" id="IPR036869">
    <property type="entry name" value="J_dom_sf"/>
</dbReference>
<dbReference type="SMART" id="SM00271">
    <property type="entry name" value="DnaJ"/>
    <property type="match status" value="1"/>
</dbReference>
<feature type="compositionally biased region" description="Low complexity" evidence="2">
    <location>
        <begin position="205"/>
        <end position="217"/>
    </location>
</feature>
<dbReference type="Gene3D" id="1.10.287.110">
    <property type="entry name" value="DnaJ domain"/>
    <property type="match status" value="1"/>
</dbReference>
<dbReference type="SUPFAM" id="SSF46565">
    <property type="entry name" value="Chaperone J-domain"/>
    <property type="match status" value="1"/>
</dbReference>
<keyword evidence="1" id="KW-0143">Chaperone</keyword>
<feature type="region of interest" description="Disordered" evidence="2">
    <location>
        <begin position="308"/>
        <end position="440"/>
    </location>
</feature>
<feature type="compositionally biased region" description="Gly residues" evidence="2">
    <location>
        <begin position="429"/>
        <end position="440"/>
    </location>
</feature>
<dbReference type="GO" id="GO:0051087">
    <property type="term" value="F:protein-folding chaperone binding"/>
    <property type="evidence" value="ECO:0007669"/>
    <property type="project" value="TreeGrafter"/>
</dbReference>
<dbReference type="InterPro" id="IPR001623">
    <property type="entry name" value="DnaJ_domain"/>
</dbReference>
<dbReference type="PANTHER" id="PTHR44360:SF1">
    <property type="entry name" value="DNAJ HOMOLOG SUBFAMILY B MEMBER 9"/>
    <property type="match status" value="1"/>
</dbReference>
<dbReference type="PRINTS" id="PR00625">
    <property type="entry name" value="JDOMAIN"/>
</dbReference>
<dbReference type="InterPro" id="IPR051948">
    <property type="entry name" value="Hsp70_co-chaperone_J-domain"/>
</dbReference>
<name>A0A150GVY3_GONPE</name>
<feature type="region of interest" description="Disordered" evidence="2">
    <location>
        <begin position="147"/>
        <end position="217"/>
    </location>
</feature>
<dbReference type="CDD" id="cd06257">
    <property type="entry name" value="DnaJ"/>
    <property type="match status" value="1"/>
</dbReference>
<feature type="compositionally biased region" description="Low complexity" evidence="2">
    <location>
        <begin position="166"/>
        <end position="184"/>
    </location>
</feature>
<evidence type="ECO:0000256" key="1">
    <source>
        <dbReference type="ARBA" id="ARBA00023186"/>
    </source>
</evidence>
<gene>
    <name evidence="4" type="ORF">GPECTOR_6g790</name>
</gene>
<dbReference type="Proteomes" id="UP000075714">
    <property type="component" value="Unassembled WGS sequence"/>
</dbReference>
<organism evidence="4 5">
    <name type="scientific">Gonium pectorale</name>
    <name type="common">Green alga</name>
    <dbReference type="NCBI Taxonomy" id="33097"/>
    <lineage>
        <taxon>Eukaryota</taxon>
        <taxon>Viridiplantae</taxon>
        <taxon>Chlorophyta</taxon>
        <taxon>core chlorophytes</taxon>
        <taxon>Chlorophyceae</taxon>
        <taxon>CS clade</taxon>
        <taxon>Chlamydomonadales</taxon>
        <taxon>Volvocaceae</taxon>
        <taxon>Gonium</taxon>
    </lineage>
</organism>
<dbReference type="STRING" id="33097.A0A150GVY3"/>
<proteinExistence type="predicted"/>
<evidence type="ECO:0000313" key="4">
    <source>
        <dbReference type="EMBL" id="KXZ53872.1"/>
    </source>
</evidence>
<dbReference type="PANTHER" id="PTHR44360">
    <property type="entry name" value="DNAJ HOMOLOG SUBFAMILY B MEMBER 9"/>
    <property type="match status" value="1"/>
</dbReference>